<evidence type="ECO:0000313" key="1">
    <source>
        <dbReference type="EMBL" id="KAJ9075334.1"/>
    </source>
</evidence>
<protein>
    <submittedName>
        <fullName evidence="1">Uncharacterized protein</fullName>
    </submittedName>
</protein>
<gene>
    <name evidence="1" type="ORF">DSO57_1037114</name>
</gene>
<organism evidence="1 2">
    <name type="scientific">Entomophthora muscae</name>
    <dbReference type="NCBI Taxonomy" id="34485"/>
    <lineage>
        <taxon>Eukaryota</taxon>
        <taxon>Fungi</taxon>
        <taxon>Fungi incertae sedis</taxon>
        <taxon>Zoopagomycota</taxon>
        <taxon>Entomophthoromycotina</taxon>
        <taxon>Entomophthoromycetes</taxon>
        <taxon>Entomophthorales</taxon>
        <taxon>Entomophthoraceae</taxon>
        <taxon>Entomophthora</taxon>
    </lineage>
</organism>
<comment type="caution">
    <text evidence="1">The sequence shown here is derived from an EMBL/GenBank/DDBJ whole genome shotgun (WGS) entry which is preliminary data.</text>
</comment>
<keyword evidence="2" id="KW-1185">Reference proteome</keyword>
<evidence type="ECO:0000313" key="2">
    <source>
        <dbReference type="Proteomes" id="UP001165960"/>
    </source>
</evidence>
<dbReference type="EMBL" id="QTSX02002514">
    <property type="protein sequence ID" value="KAJ9075334.1"/>
    <property type="molecule type" value="Genomic_DNA"/>
</dbReference>
<reference evidence="1" key="1">
    <citation type="submission" date="2022-04" db="EMBL/GenBank/DDBJ databases">
        <title>Genome of the entomopathogenic fungus Entomophthora muscae.</title>
        <authorList>
            <person name="Elya C."/>
            <person name="Lovett B.R."/>
            <person name="Lee E."/>
            <person name="Macias A.M."/>
            <person name="Hajek A.E."/>
            <person name="De Bivort B.L."/>
            <person name="Kasson M.T."/>
            <person name="De Fine Licht H.H."/>
            <person name="Stajich J.E."/>
        </authorList>
    </citation>
    <scope>NUCLEOTIDE SEQUENCE</scope>
    <source>
        <strain evidence="1">Berkeley</strain>
    </source>
</reference>
<proteinExistence type="predicted"/>
<name>A0ACC2TKZ1_9FUNG</name>
<dbReference type="Proteomes" id="UP001165960">
    <property type="component" value="Unassembled WGS sequence"/>
</dbReference>
<sequence length="565" mass="62544">MFHQITHSSVVPLMETLLLFWGGIHFLRWAIKYYGGMRRFRIRSFTNGDGSSYHTFTMDLMSINYSTSALNSIVTWIGVQFRSFWMVWFTFGVVYAVIASFLGVVLLIYSIVLWVAFYTNSQAGMSRYIVFGQLLSKYLGGIEGANSHGASPMLNLMIPGITLPLSHLPLYVTSFLIAGILHELGHGIAGAAHGVPLMRFGVNLSLFYPSAYTELEHDKLNRISPVSQLRIISGGVWHNLILAIVAGAIYNSHTLSSALLSTPLYMPSPCNAPIVKWIRPGSPLAKEIGPGSTILSLNDQALTNVANWKTLLSPKNMSTSPTRGHCITKGQLKVSQKDCCSPSSQSQATSGDRGCFMDISDKTSLGCLYTNSVMFNPKCSLEQACGEGSADMASCVALKEPAEDTETWSLIGFVNNQLQTNDACLNPSPMIYYGKRSTLENSVHLEMRVPRFKWIPMLLPTMLDDLFMYIQAFSFALAIFNIIPVFYLDGQHFLTNLIKIIRNKVSNKTTDAYSLVEAGWYNDPTTIQYKYSRRDGWALAEKAILIGSTALLVVATLISFVNLLL</sequence>
<accession>A0ACC2TKZ1</accession>